<dbReference type="Proteomes" id="UP001066276">
    <property type="component" value="Chromosome 2_1"/>
</dbReference>
<feature type="compositionally biased region" description="Basic and acidic residues" evidence="1">
    <location>
        <begin position="130"/>
        <end position="139"/>
    </location>
</feature>
<organism evidence="2 3">
    <name type="scientific">Pleurodeles waltl</name>
    <name type="common">Iberian ribbed newt</name>
    <dbReference type="NCBI Taxonomy" id="8319"/>
    <lineage>
        <taxon>Eukaryota</taxon>
        <taxon>Metazoa</taxon>
        <taxon>Chordata</taxon>
        <taxon>Craniata</taxon>
        <taxon>Vertebrata</taxon>
        <taxon>Euteleostomi</taxon>
        <taxon>Amphibia</taxon>
        <taxon>Batrachia</taxon>
        <taxon>Caudata</taxon>
        <taxon>Salamandroidea</taxon>
        <taxon>Salamandridae</taxon>
        <taxon>Pleurodelinae</taxon>
        <taxon>Pleurodeles</taxon>
    </lineage>
</organism>
<gene>
    <name evidence="2" type="ORF">NDU88_005064</name>
</gene>
<proteinExistence type="predicted"/>
<evidence type="ECO:0000256" key="1">
    <source>
        <dbReference type="SAM" id="MobiDB-lite"/>
    </source>
</evidence>
<accession>A0AAV7VLK6</accession>
<name>A0AAV7VLK6_PLEWA</name>
<feature type="compositionally biased region" description="Polar residues" evidence="1">
    <location>
        <begin position="109"/>
        <end position="129"/>
    </location>
</feature>
<evidence type="ECO:0000313" key="2">
    <source>
        <dbReference type="EMBL" id="KAJ1201251.1"/>
    </source>
</evidence>
<evidence type="ECO:0000313" key="3">
    <source>
        <dbReference type="Proteomes" id="UP001066276"/>
    </source>
</evidence>
<dbReference type="AlphaFoldDB" id="A0AAV7VLK6"/>
<keyword evidence="3" id="KW-1185">Reference proteome</keyword>
<dbReference type="EMBL" id="JANPWB010000003">
    <property type="protein sequence ID" value="KAJ1201251.1"/>
    <property type="molecule type" value="Genomic_DNA"/>
</dbReference>
<feature type="compositionally biased region" description="Basic and acidic residues" evidence="1">
    <location>
        <begin position="83"/>
        <end position="106"/>
    </location>
</feature>
<feature type="region of interest" description="Disordered" evidence="1">
    <location>
        <begin position="29"/>
        <end position="139"/>
    </location>
</feature>
<protein>
    <submittedName>
        <fullName evidence="2">Uncharacterized protein</fullName>
    </submittedName>
</protein>
<comment type="caution">
    <text evidence="2">The sequence shown here is derived from an EMBL/GenBank/DDBJ whole genome shotgun (WGS) entry which is preliminary data.</text>
</comment>
<sequence>MAFGSSGTMERTPATLIFTRKASKTIIRNGLSSWHLGPGHVRRAPGELDDGPELKRKRWGIFQGRSAGKSQSAPVPKRRTGTRRKEEATNLRGDGRQEPEMEKEGGQPKQHSQGTQSFGIEAENCSSVTVRRDNPEKKN</sequence>
<reference evidence="2" key="1">
    <citation type="journal article" date="2022" name="bioRxiv">
        <title>Sequencing and chromosome-scale assembly of the giantPleurodeles waltlgenome.</title>
        <authorList>
            <person name="Brown T."/>
            <person name="Elewa A."/>
            <person name="Iarovenko S."/>
            <person name="Subramanian E."/>
            <person name="Araus A.J."/>
            <person name="Petzold A."/>
            <person name="Susuki M."/>
            <person name="Suzuki K.-i.T."/>
            <person name="Hayashi T."/>
            <person name="Toyoda A."/>
            <person name="Oliveira C."/>
            <person name="Osipova E."/>
            <person name="Leigh N.D."/>
            <person name="Simon A."/>
            <person name="Yun M.H."/>
        </authorList>
    </citation>
    <scope>NUCLEOTIDE SEQUENCE</scope>
    <source>
        <strain evidence="2">20211129_DDA</strain>
        <tissue evidence="2">Liver</tissue>
    </source>
</reference>